<evidence type="ECO:0000256" key="1">
    <source>
        <dbReference type="ARBA" id="ARBA00022536"/>
    </source>
</evidence>
<proteinExistence type="predicted"/>
<dbReference type="FunFam" id="2.170.300.10:FF:000041">
    <property type="entry name" value="Tyrosine protein kinase receptor tie-1, putative"/>
    <property type="match status" value="1"/>
</dbReference>
<dbReference type="InterPro" id="IPR000742">
    <property type="entry name" value="EGF"/>
</dbReference>
<name>A0A6J8AYF4_MYTCO</name>
<evidence type="ECO:0000256" key="3">
    <source>
        <dbReference type="ARBA" id="ARBA00022737"/>
    </source>
</evidence>
<feature type="domain" description="EGF-like" evidence="6">
    <location>
        <begin position="137"/>
        <end position="148"/>
    </location>
</feature>
<dbReference type="PANTHER" id="PTHR24035">
    <property type="entry name" value="MULTIPLE EPIDERMAL GROWTH FACTOR-LIKE DOMAINS PROTEIN"/>
    <property type="match status" value="1"/>
</dbReference>
<evidence type="ECO:0000256" key="4">
    <source>
        <dbReference type="ARBA" id="ARBA00023157"/>
    </source>
</evidence>
<keyword evidence="5" id="KW-0812">Transmembrane</keyword>
<dbReference type="EMBL" id="CACVKT020002176">
    <property type="protein sequence ID" value="CAC5376219.1"/>
    <property type="molecule type" value="Genomic_DNA"/>
</dbReference>
<keyword evidence="2" id="KW-0732">Signal</keyword>
<accession>A0A6J8AYF4</accession>
<protein>
    <recommendedName>
        <fullName evidence="6 7">EGF-like domain-containing protein</fullName>
    </recommendedName>
</protein>
<keyword evidence="3" id="KW-0677">Repeat</keyword>
<gene>
    <name evidence="8" type="ORF">MCOR_12943</name>
</gene>
<evidence type="ECO:0000259" key="6">
    <source>
        <dbReference type="PROSITE" id="PS00022"/>
    </source>
</evidence>
<feature type="domain" description="EGF-like" evidence="6 7">
    <location>
        <begin position="179"/>
        <end position="190"/>
    </location>
</feature>
<sequence>MDNHVEFVALALGCSGVVVRKPAEEEPNTDNELFAVPIDKAMGIALTLVVVKYRVKYGNLFLVTRTVTMVVYLIVIVVNVYLDGKVTAAMKIEYLSICISFFKTIYYKACEYPYYGDNCLQQCDCAHGVCDHVTGKCDCLVGWTGTKCNNSCDYQYYGNDCQEQCECENGICSHVTGKCTCLSGWTGKSCYDKVESSPFGTLFIWTATGSVVGFILLLICMSMICMGICRHKKQESQTTTNNTQTAHTNVEDSPPYHEYIGIENYSSDNEHTLDKYESSYVWKLRRRFRLRYYFKTKC</sequence>
<evidence type="ECO:0000259" key="7">
    <source>
        <dbReference type="PROSITE" id="PS01186"/>
    </source>
</evidence>
<keyword evidence="1" id="KW-0245">EGF-like domain</keyword>
<keyword evidence="5" id="KW-0472">Membrane</keyword>
<organism evidence="8 9">
    <name type="scientific">Mytilus coruscus</name>
    <name type="common">Sea mussel</name>
    <dbReference type="NCBI Taxonomy" id="42192"/>
    <lineage>
        <taxon>Eukaryota</taxon>
        <taxon>Metazoa</taxon>
        <taxon>Spiralia</taxon>
        <taxon>Lophotrochozoa</taxon>
        <taxon>Mollusca</taxon>
        <taxon>Bivalvia</taxon>
        <taxon>Autobranchia</taxon>
        <taxon>Pteriomorphia</taxon>
        <taxon>Mytilida</taxon>
        <taxon>Mytiloidea</taxon>
        <taxon>Mytilidae</taxon>
        <taxon>Mytilinae</taxon>
        <taxon>Mytilus</taxon>
    </lineage>
</organism>
<keyword evidence="9" id="KW-1185">Reference proteome</keyword>
<dbReference type="InterPro" id="IPR052108">
    <property type="entry name" value="MEGF/SIB"/>
</dbReference>
<feature type="transmembrane region" description="Helical" evidence="5">
    <location>
        <begin position="202"/>
        <end position="229"/>
    </location>
</feature>
<evidence type="ECO:0000256" key="2">
    <source>
        <dbReference type="ARBA" id="ARBA00022729"/>
    </source>
</evidence>
<evidence type="ECO:0000313" key="9">
    <source>
        <dbReference type="Proteomes" id="UP000507470"/>
    </source>
</evidence>
<dbReference type="SMART" id="SM00181">
    <property type="entry name" value="EGF"/>
    <property type="match status" value="2"/>
</dbReference>
<evidence type="ECO:0000313" key="8">
    <source>
        <dbReference type="EMBL" id="CAC5376219.1"/>
    </source>
</evidence>
<keyword evidence="4" id="KW-1015">Disulfide bond</keyword>
<reference evidence="8 9" key="1">
    <citation type="submission" date="2020-06" db="EMBL/GenBank/DDBJ databases">
        <authorList>
            <person name="Li R."/>
            <person name="Bekaert M."/>
        </authorList>
    </citation>
    <scope>NUCLEOTIDE SEQUENCE [LARGE SCALE GENOMIC DNA]</scope>
    <source>
        <strain evidence="9">wild</strain>
    </source>
</reference>
<evidence type="ECO:0000256" key="5">
    <source>
        <dbReference type="SAM" id="Phobius"/>
    </source>
</evidence>
<dbReference type="AlphaFoldDB" id="A0A6J8AYF4"/>
<dbReference type="PROSITE" id="PS00022">
    <property type="entry name" value="EGF_1"/>
    <property type="match status" value="2"/>
</dbReference>
<dbReference type="OrthoDB" id="6158869at2759"/>
<dbReference type="Gene3D" id="2.170.300.10">
    <property type="entry name" value="Tie2 ligand-binding domain superfamily"/>
    <property type="match status" value="1"/>
</dbReference>
<dbReference type="PROSITE" id="PS01186">
    <property type="entry name" value="EGF_2"/>
    <property type="match status" value="1"/>
</dbReference>
<feature type="transmembrane region" description="Helical" evidence="5">
    <location>
        <begin position="60"/>
        <end position="82"/>
    </location>
</feature>
<keyword evidence="5" id="KW-1133">Transmembrane helix</keyword>
<dbReference type="PANTHER" id="PTHR24035:SF109">
    <property type="entry name" value="PROTEIN DRAPER"/>
    <property type="match status" value="1"/>
</dbReference>
<dbReference type="Proteomes" id="UP000507470">
    <property type="component" value="Unassembled WGS sequence"/>
</dbReference>